<dbReference type="EMBL" id="WJBH02000346">
    <property type="protein sequence ID" value="KAI9549217.1"/>
    <property type="molecule type" value="Genomic_DNA"/>
</dbReference>
<comment type="caution">
    <text evidence="2">The sequence shown here is derived from an EMBL/GenBank/DDBJ whole genome shotgun (WGS) entry which is preliminary data.</text>
</comment>
<organism evidence="2 4">
    <name type="scientific">Daphnia sinensis</name>
    <dbReference type="NCBI Taxonomy" id="1820382"/>
    <lineage>
        <taxon>Eukaryota</taxon>
        <taxon>Metazoa</taxon>
        <taxon>Ecdysozoa</taxon>
        <taxon>Arthropoda</taxon>
        <taxon>Crustacea</taxon>
        <taxon>Branchiopoda</taxon>
        <taxon>Diplostraca</taxon>
        <taxon>Cladocera</taxon>
        <taxon>Anomopoda</taxon>
        <taxon>Daphniidae</taxon>
        <taxon>Daphnia</taxon>
        <taxon>Daphnia similis group</taxon>
    </lineage>
</organism>
<gene>
    <name evidence="2" type="ORF">GHT06_006629</name>
    <name evidence="1" type="ORF">GHT06_006660</name>
    <name evidence="3" type="ORF">GHT06_007204</name>
</gene>
<protein>
    <submittedName>
        <fullName evidence="2">Uncharacterized protein</fullName>
    </submittedName>
</protein>
<sequence>MGVHEVRIGRAFVVHAQHGAARVLLGIAANGVDVINVHAIVVIANAARPVVRLKAAIGIGRQGRIERIACSVQHAVLVAGRQDHVVEQAFFHRGKAKALGAAGAPVVMLAQPGSMARPQTQTTAQQTPTCGILQGLAQDILKVGVVRGVANRVKIVVRHVKLQGKRAIGGLSRDILMAKI</sequence>
<dbReference type="EMBL" id="WJBH02000309">
    <property type="protein sequence ID" value="KAI9549330.1"/>
    <property type="molecule type" value="Genomic_DNA"/>
</dbReference>
<accession>A0AAD5PN98</accession>
<dbReference type="Proteomes" id="UP000820818">
    <property type="component" value="Unassembled WGS sequence"/>
</dbReference>
<reference evidence="2" key="1">
    <citation type="submission" date="2022-05" db="EMBL/GenBank/DDBJ databases">
        <title>A multi-omics perspective on studying reproductive biology in Daphnia sinensis.</title>
        <authorList>
            <person name="Jia J."/>
        </authorList>
    </citation>
    <scope>NUCLEOTIDE SEQUENCE</scope>
    <source>
        <strain evidence="2">WSL</strain>
    </source>
</reference>
<evidence type="ECO:0000313" key="4">
    <source>
        <dbReference type="Proteomes" id="UP000820818"/>
    </source>
</evidence>
<evidence type="ECO:0000313" key="3">
    <source>
        <dbReference type="EMBL" id="KAI9549404.1"/>
    </source>
</evidence>
<proteinExistence type="predicted"/>
<name>A0AAD5PN98_9CRUS</name>
<dbReference type="AlphaFoldDB" id="A0AAD5PN98"/>
<keyword evidence="4" id="KW-1185">Reference proteome</keyword>
<evidence type="ECO:0000313" key="2">
    <source>
        <dbReference type="EMBL" id="KAI9549330.1"/>
    </source>
</evidence>
<dbReference type="EMBL" id="WJBH02000306">
    <property type="protein sequence ID" value="KAI9549404.1"/>
    <property type="molecule type" value="Genomic_DNA"/>
</dbReference>
<evidence type="ECO:0000313" key="1">
    <source>
        <dbReference type="EMBL" id="KAI9549217.1"/>
    </source>
</evidence>